<accession>A0A816NNF5</accession>
<dbReference type="InterPro" id="IPR011011">
    <property type="entry name" value="Znf_FYVE_PHD"/>
</dbReference>
<dbReference type="InterPro" id="IPR013083">
    <property type="entry name" value="Znf_RING/FYVE/PHD"/>
</dbReference>
<reference evidence="7" key="1">
    <citation type="submission" date="2021-01" db="EMBL/GenBank/DDBJ databases">
        <authorList>
            <consortium name="Genoscope - CEA"/>
            <person name="William W."/>
        </authorList>
    </citation>
    <scope>NUCLEOTIDE SEQUENCE</scope>
</reference>
<feature type="region of interest" description="Disordered" evidence="4">
    <location>
        <begin position="215"/>
        <end position="239"/>
    </location>
</feature>
<dbReference type="Gene3D" id="3.30.40.10">
    <property type="entry name" value="Zinc/RING finger domain, C3HC4 (zinc finger)"/>
    <property type="match status" value="1"/>
</dbReference>
<evidence type="ECO:0000313" key="7">
    <source>
        <dbReference type="EMBL" id="CAF2037187.1"/>
    </source>
</evidence>
<dbReference type="SUPFAM" id="SSF47592">
    <property type="entry name" value="SWIB/MDM2 domain"/>
    <property type="match status" value="1"/>
</dbReference>
<dbReference type="GO" id="GO:0008270">
    <property type="term" value="F:zinc ion binding"/>
    <property type="evidence" value="ECO:0007669"/>
    <property type="project" value="UniProtKB-KW"/>
</dbReference>
<dbReference type="InterPro" id="IPR036885">
    <property type="entry name" value="SWIB_MDM2_dom_sf"/>
</dbReference>
<dbReference type="InterPro" id="IPR055198">
    <property type="entry name" value="NSD_PHD"/>
</dbReference>
<keyword evidence="1" id="KW-0479">Metal-binding</keyword>
<dbReference type="PANTHER" id="PTHR46851">
    <property type="entry name" value="OS01G0884500 PROTEIN"/>
    <property type="match status" value="1"/>
</dbReference>
<evidence type="ECO:0000259" key="6">
    <source>
        <dbReference type="PROSITE" id="PS51925"/>
    </source>
</evidence>
<dbReference type="CDD" id="cd10567">
    <property type="entry name" value="SWIB-MDM2_like"/>
    <property type="match status" value="1"/>
</dbReference>
<dbReference type="Proteomes" id="UP001295469">
    <property type="component" value="Chromosome A09"/>
</dbReference>
<evidence type="ECO:0000256" key="3">
    <source>
        <dbReference type="ARBA" id="ARBA00022833"/>
    </source>
</evidence>
<dbReference type="AlphaFoldDB" id="A0A816NNF5"/>
<dbReference type="PROSITE" id="PS01359">
    <property type="entry name" value="ZF_PHD_1"/>
    <property type="match status" value="1"/>
</dbReference>
<dbReference type="InterPro" id="IPR036128">
    <property type="entry name" value="Plus3-like_sf"/>
</dbReference>
<dbReference type="SUPFAM" id="SSF57903">
    <property type="entry name" value="FYVE/PHD zinc finger"/>
    <property type="match status" value="1"/>
</dbReference>
<feature type="domain" description="DM2" evidence="6">
    <location>
        <begin position="263"/>
        <end position="348"/>
    </location>
</feature>
<organism evidence="7">
    <name type="scientific">Brassica napus</name>
    <name type="common">Rape</name>
    <dbReference type="NCBI Taxonomy" id="3708"/>
    <lineage>
        <taxon>Eukaryota</taxon>
        <taxon>Viridiplantae</taxon>
        <taxon>Streptophyta</taxon>
        <taxon>Embryophyta</taxon>
        <taxon>Tracheophyta</taxon>
        <taxon>Spermatophyta</taxon>
        <taxon>Magnoliopsida</taxon>
        <taxon>eudicotyledons</taxon>
        <taxon>Gunneridae</taxon>
        <taxon>Pentapetalae</taxon>
        <taxon>rosids</taxon>
        <taxon>malvids</taxon>
        <taxon>Brassicales</taxon>
        <taxon>Brassicaceae</taxon>
        <taxon>Brassiceae</taxon>
        <taxon>Brassica</taxon>
    </lineage>
</organism>
<gene>
    <name evidence="7" type="ORF">DARMORV10_A09P08390.1</name>
</gene>
<protein>
    <submittedName>
        <fullName evidence="7">(rape) hypothetical protein</fullName>
    </submittedName>
</protein>
<dbReference type="EMBL" id="HG994363">
    <property type="protein sequence ID" value="CAF2037187.1"/>
    <property type="molecule type" value="Genomic_DNA"/>
</dbReference>
<dbReference type="SUPFAM" id="SSF159042">
    <property type="entry name" value="Plus3-like"/>
    <property type="match status" value="1"/>
</dbReference>
<evidence type="ECO:0000256" key="2">
    <source>
        <dbReference type="ARBA" id="ARBA00022771"/>
    </source>
</evidence>
<evidence type="ECO:0000259" key="5">
    <source>
        <dbReference type="PROSITE" id="PS51360"/>
    </source>
</evidence>
<dbReference type="Pfam" id="PF02201">
    <property type="entry name" value="SWIB"/>
    <property type="match status" value="1"/>
</dbReference>
<dbReference type="PROSITE" id="PS00518">
    <property type="entry name" value="ZF_RING_1"/>
    <property type="match status" value="1"/>
</dbReference>
<dbReference type="Gene3D" id="3.90.70.200">
    <property type="entry name" value="Plus-3 domain"/>
    <property type="match status" value="1"/>
</dbReference>
<dbReference type="InterPro" id="IPR019786">
    <property type="entry name" value="Zinc_finger_PHD-type_CS"/>
</dbReference>
<evidence type="ECO:0000256" key="1">
    <source>
        <dbReference type="ARBA" id="ARBA00022723"/>
    </source>
</evidence>
<dbReference type="PANTHER" id="PTHR46851:SF22">
    <property type="entry name" value="ZINC ION BINDING _ DNA BINDING PROTEIN"/>
    <property type="match status" value="1"/>
</dbReference>
<dbReference type="InterPro" id="IPR017907">
    <property type="entry name" value="Znf_RING_CS"/>
</dbReference>
<dbReference type="SMART" id="SM00719">
    <property type="entry name" value="Plus3"/>
    <property type="match status" value="1"/>
</dbReference>
<dbReference type="SMART" id="SM00249">
    <property type="entry name" value="PHD"/>
    <property type="match status" value="1"/>
</dbReference>
<feature type="domain" description="Plus3" evidence="5">
    <location>
        <begin position="402"/>
        <end position="523"/>
    </location>
</feature>
<keyword evidence="2" id="KW-0863">Zinc-finger</keyword>
<name>A0A816NNF5_BRANA</name>
<sequence length="587" mass="67718">MKARDMDAVEIVDVDDEEEEEKDCEDWCFVCKDGGSLMLCDYKDCPKVYHASCVEKNISVQNNEESLICMWHSCYLCNKKPKLFCLCCPHAVCQGCVTHAEFIHLKENKGLCSHCQEYVITLEEIQEYDATGVMFQNLPHPLVQKYDPALTFILTGLQDKIDLTDRDTFECLFLEYWEIIKNQESVTFDDVIASKSRKKAAKAKSRYKDDPKFELHHVNSSKSPKKGIKIKDDDDDDDGPEFSLTNYGVDDVEDYKTTLKPKRMEFIGWGSKPLIEFLTSIGEDTREEMSQHTVDSVIRRYIRQKNLLDDEKKNKKKVRCDEKLFSIFRKKYVNQKRIYSLLNAHFKENADHLEYISLLERGFGEKNENVSVPCKKQKTDMSDEETCEEEVKPEMRPTGLAMISADNIKLVYLRKSLVLELLKKSKSFRNKVVGSFVKVRNDPRDPIAFQILQVTDIKSADDKGMFLYLAGIASDVSISRLDDSDITKEEIDDLKQKVMSGLLRQPTLVEMEQKAKALHEDITKHEYLEERELLQKPSEQERLLRQTPKIIEELIEIEQEPPAASSDSSKQGNISGLSREVVMIDID</sequence>
<dbReference type="Pfam" id="PF22908">
    <property type="entry name" value="PHD_NSD"/>
    <property type="match status" value="1"/>
</dbReference>
<dbReference type="CDD" id="cd15568">
    <property type="entry name" value="PHD5_NSD"/>
    <property type="match status" value="1"/>
</dbReference>
<dbReference type="InterPro" id="IPR004343">
    <property type="entry name" value="Plus-3_dom"/>
</dbReference>
<evidence type="ECO:0000256" key="4">
    <source>
        <dbReference type="SAM" id="MobiDB-lite"/>
    </source>
</evidence>
<dbReference type="PROSITE" id="PS51360">
    <property type="entry name" value="PLUS3"/>
    <property type="match status" value="1"/>
</dbReference>
<dbReference type="Pfam" id="PF03126">
    <property type="entry name" value="Plus-3"/>
    <property type="match status" value="1"/>
</dbReference>
<proteinExistence type="predicted"/>
<dbReference type="GO" id="GO:0003677">
    <property type="term" value="F:DNA binding"/>
    <property type="evidence" value="ECO:0007669"/>
    <property type="project" value="InterPro"/>
</dbReference>
<dbReference type="InterPro" id="IPR001965">
    <property type="entry name" value="Znf_PHD"/>
</dbReference>
<keyword evidence="3" id="KW-0862">Zinc</keyword>
<dbReference type="Gene3D" id="1.10.245.10">
    <property type="entry name" value="SWIB/MDM2 domain"/>
    <property type="match status" value="1"/>
</dbReference>
<dbReference type="InterPro" id="IPR003121">
    <property type="entry name" value="SWIB_MDM2_domain"/>
</dbReference>
<dbReference type="InterPro" id="IPR045894">
    <property type="entry name" value="At5g08430-like"/>
</dbReference>
<dbReference type="PROSITE" id="PS51925">
    <property type="entry name" value="SWIB_MDM2"/>
    <property type="match status" value="1"/>
</dbReference>